<proteinExistence type="predicted"/>
<feature type="coiled-coil region" evidence="1">
    <location>
        <begin position="212"/>
        <end position="239"/>
    </location>
</feature>
<name>A0A6U6CXH8_GUITH</name>
<feature type="coiled-coil region" evidence="1">
    <location>
        <begin position="33"/>
        <end position="60"/>
    </location>
</feature>
<feature type="compositionally biased region" description="Polar residues" evidence="2">
    <location>
        <begin position="153"/>
        <end position="168"/>
    </location>
</feature>
<keyword evidence="1" id="KW-0175">Coiled coil</keyword>
<feature type="coiled-coil region" evidence="1">
    <location>
        <begin position="822"/>
        <end position="886"/>
    </location>
</feature>
<evidence type="ECO:0000313" key="3">
    <source>
        <dbReference type="EMBL" id="CAE2333545.1"/>
    </source>
</evidence>
<accession>A0A6U6CXH8</accession>
<sequence length="1097" mass="127263">VMGSTPTRKSWIGIREWNDFGDNVSNFAEASHHKQVEDSMALVREEIERMSSELHEVKLKYRKEASETDLTYRSVAKRILNNPSASLKELILALQRVHREIYSEFKFHLENSDARLKRYRLRLMSLISDNEAREAKLRYVLFGEKSHAYHHQGSISSPNFDPVTSDSAFSRPDVSRPSESMEDDDVLDRYIQSVERKTDVLSRQIGDVKYLFDLQQQRVRELQAETRRIEMELNMEKSKVWAISQVDDRNVTKNPHSMKGREISVAPQEMRAFENQNQMLNSDLEDVRSALRQAEKTIEQQELHHQTIFSDIFCQKEDLENENFSLKEKLAMYERNLQNLKEMLSSNNEFDSDNFNRKSPDNDFSPIKAKDSVNAEKPISKAIEEYLVQSDGGQAQEFFTRLLKANENLACQLVNPSSDSLFMNANVSGTKISPLQSLVKDFVTLIGLVSTIMKSNGSQVTQPLLFKSYDQKASMVERLLSKKGISEDEDDVVFENLIKLLEADFFDILDSIWKRHLYFEHVQNDVKTLFEHVRLSMMLSMRVLKTRFSKQVIHGTLQANQELLRGVDTAERMTLVIEDRMNTIFRHTIQLSSRAKLEKIRNFALLDALRQSELYEHQIVSQTKKSIATSEYINKCPKCREGEKEIETMKKQVVSNQHTFAILRANLLVLLEEFTRCVEGVSFREEDWEVELNELKKTQRKILDHQDTIDLVLKTKNLAQRIIKERLERSPINKTGLSGGETSSTQKELRRLESSLFIMQEQKLSIERGIVEVEHELLEAKISLLEAQNNLRDNRVQHSLYQKRMSELQLKAEQDAIKFQNKELEISNLKKYQSDLEEILNQIPLGSASPDTERLQKRLNLNERKLKDARIEIERLEESREIYEEQSRLKFEGMAATVAVLHDELNHLSSKFMDCERSLSQESHRRRQLEVLYAGSQACQKNLLRGSRDVNDRNSTSIIASTEILRDRSRVSPQRQERINDIGSVQKQLNNCWHEEIVQSRVQREGMWKRINDSLYSNENMHLYASDTESNLSLPSTYDISSTNIYVPDSRNFQGATKEVQVHSASPTALAEQIEFFPPQGQQGTMMHYLQARGRES</sequence>
<evidence type="ECO:0000256" key="1">
    <source>
        <dbReference type="SAM" id="Coils"/>
    </source>
</evidence>
<dbReference type="AlphaFoldDB" id="A0A6U6CXH8"/>
<feature type="non-terminal residue" evidence="4">
    <location>
        <position position="1"/>
    </location>
</feature>
<protein>
    <submittedName>
        <fullName evidence="4">Uncharacterized protein</fullName>
    </submittedName>
</protein>
<feature type="region of interest" description="Disordered" evidence="2">
    <location>
        <begin position="151"/>
        <end position="184"/>
    </location>
</feature>
<evidence type="ECO:0000256" key="2">
    <source>
        <dbReference type="SAM" id="MobiDB-lite"/>
    </source>
</evidence>
<gene>
    <name evidence="3" type="ORF">GTHE00462_LOCUS34714</name>
    <name evidence="4" type="ORF">GTHE00462_LOCUS34715</name>
</gene>
<evidence type="ECO:0000313" key="4">
    <source>
        <dbReference type="EMBL" id="CAE2333546.1"/>
    </source>
</evidence>
<organism evidence="4">
    <name type="scientific">Guillardia theta</name>
    <name type="common">Cryptophyte</name>
    <name type="synonym">Cryptomonas phi</name>
    <dbReference type="NCBI Taxonomy" id="55529"/>
    <lineage>
        <taxon>Eukaryota</taxon>
        <taxon>Cryptophyceae</taxon>
        <taxon>Pyrenomonadales</taxon>
        <taxon>Geminigeraceae</taxon>
        <taxon>Guillardia</taxon>
    </lineage>
</organism>
<reference evidence="4" key="1">
    <citation type="submission" date="2021-01" db="EMBL/GenBank/DDBJ databases">
        <authorList>
            <person name="Corre E."/>
            <person name="Pelletier E."/>
            <person name="Niang G."/>
            <person name="Scheremetjew M."/>
            <person name="Finn R."/>
            <person name="Kale V."/>
            <person name="Holt S."/>
            <person name="Cochrane G."/>
            <person name="Meng A."/>
            <person name="Brown T."/>
            <person name="Cohen L."/>
        </authorList>
    </citation>
    <scope>NUCLEOTIDE SEQUENCE</scope>
    <source>
        <strain evidence="4">CCMP 2712</strain>
    </source>
</reference>
<feature type="coiled-coil region" evidence="1">
    <location>
        <begin position="270"/>
        <end position="343"/>
    </location>
</feature>
<dbReference type="EMBL" id="HBKN01044323">
    <property type="protein sequence ID" value="CAE2333546.1"/>
    <property type="molecule type" value="Transcribed_RNA"/>
</dbReference>
<dbReference type="EMBL" id="HBKN01044322">
    <property type="protein sequence ID" value="CAE2333545.1"/>
    <property type="molecule type" value="Transcribed_RNA"/>
</dbReference>